<dbReference type="InterPro" id="IPR003033">
    <property type="entry name" value="SCP2_sterol-bd_dom"/>
</dbReference>
<protein>
    <submittedName>
        <fullName evidence="2">SCP-2 sterol transfer family protein</fullName>
    </submittedName>
</protein>
<reference evidence="2 3" key="1">
    <citation type="submission" date="2019-06" db="EMBL/GenBank/DDBJ databases">
        <title>Genomic Encyclopedia of Type Strains, Phase IV (KMG-V): Genome sequencing to study the core and pangenomes of soil and plant-associated prokaryotes.</title>
        <authorList>
            <person name="Whitman W."/>
        </authorList>
    </citation>
    <scope>NUCLEOTIDE SEQUENCE [LARGE SCALE GENOMIC DNA]</scope>
    <source>
        <strain evidence="2 3">BR 11622</strain>
    </source>
</reference>
<organism evidence="2 3">
    <name type="scientific">Nitrospirillum amazonense</name>
    <dbReference type="NCBI Taxonomy" id="28077"/>
    <lineage>
        <taxon>Bacteria</taxon>
        <taxon>Pseudomonadati</taxon>
        <taxon>Pseudomonadota</taxon>
        <taxon>Alphaproteobacteria</taxon>
        <taxon>Rhodospirillales</taxon>
        <taxon>Azospirillaceae</taxon>
        <taxon>Nitrospirillum</taxon>
    </lineage>
</organism>
<dbReference type="Proteomes" id="UP000315751">
    <property type="component" value="Unassembled WGS sequence"/>
</dbReference>
<evidence type="ECO:0000259" key="1">
    <source>
        <dbReference type="Pfam" id="PF02036"/>
    </source>
</evidence>
<accession>A0A560HFL4</accession>
<dbReference type="InterPro" id="IPR036527">
    <property type="entry name" value="SCP2_sterol-bd_dom_sf"/>
</dbReference>
<dbReference type="SUPFAM" id="SSF55718">
    <property type="entry name" value="SCP-like"/>
    <property type="match status" value="1"/>
</dbReference>
<name>A0A560HFL4_9PROT</name>
<feature type="domain" description="SCP2" evidence="1">
    <location>
        <begin position="3"/>
        <end position="98"/>
    </location>
</feature>
<gene>
    <name evidence="2" type="ORF">FBZ90_10346</name>
</gene>
<proteinExistence type="predicted"/>
<dbReference type="Pfam" id="PF02036">
    <property type="entry name" value="SCP2"/>
    <property type="match status" value="1"/>
</dbReference>
<dbReference type="AlphaFoldDB" id="A0A560HFL4"/>
<keyword evidence="3" id="KW-1185">Reference proteome</keyword>
<sequence length="99" mass="10575">MTFDQLEAKMRASLSQFTGLGAKVKFDFGADGALFLDATKVPTVSRDPVDVNTTLKISLSDFVKLSEGKLSPTLAFTFGKLKVQGDMGVALKLAGMLDD</sequence>
<evidence type="ECO:0000313" key="2">
    <source>
        <dbReference type="EMBL" id="TWB44140.1"/>
    </source>
</evidence>
<evidence type="ECO:0000313" key="3">
    <source>
        <dbReference type="Proteomes" id="UP000315751"/>
    </source>
</evidence>
<dbReference type="RefSeq" id="WP_145729983.1">
    <property type="nucleotide sequence ID" value="NZ_VITR01000003.1"/>
</dbReference>
<dbReference type="OrthoDB" id="9809312at2"/>
<dbReference type="Gene3D" id="3.30.1050.10">
    <property type="entry name" value="SCP2 sterol-binding domain"/>
    <property type="match status" value="1"/>
</dbReference>
<dbReference type="EMBL" id="VITR01000003">
    <property type="protein sequence ID" value="TWB44140.1"/>
    <property type="molecule type" value="Genomic_DNA"/>
</dbReference>
<comment type="caution">
    <text evidence="2">The sequence shown here is derived from an EMBL/GenBank/DDBJ whole genome shotgun (WGS) entry which is preliminary data.</text>
</comment>